<feature type="non-terminal residue" evidence="1">
    <location>
        <position position="41"/>
    </location>
</feature>
<dbReference type="Proteomes" id="UP000789572">
    <property type="component" value="Unassembled WGS sequence"/>
</dbReference>
<gene>
    <name evidence="1" type="ORF">POCULU_LOCUS10755</name>
</gene>
<evidence type="ECO:0000313" key="2">
    <source>
        <dbReference type="Proteomes" id="UP000789572"/>
    </source>
</evidence>
<protein>
    <submittedName>
        <fullName evidence="1">10302_t:CDS:1</fullName>
    </submittedName>
</protein>
<dbReference type="AlphaFoldDB" id="A0A9N9EB28"/>
<proteinExistence type="predicted"/>
<organism evidence="1 2">
    <name type="scientific">Paraglomus occultum</name>
    <dbReference type="NCBI Taxonomy" id="144539"/>
    <lineage>
        <taxon>Eukaryota</taxon>
        <taxon>Fungi</taxon>
        <taxon>Fungi incertae sedis</taxon>
        <taxon>Mucoromycota</taxon>
        <taxon>Glomeromycotina</taxon>
        <taxon>Glomeromycetes</taxon>
        <taxon>Paraglomerales</taxon>
        <taxon>Paraglomeraceae</taxon>
        <taxon>Paraglomus</taxon>
    </lineage>
</organism>
<keyword evidence="2" id="KW-1185">Reference proteome</keyword>
<comment type="caution">
    <text evidence="1">The sequence shown here is derived from an EMBL/GenBank/DDBJ whole genome shotgun (WGS) entry which is preliminary data.</text>
</comment>
<evidence type="ECO:0000313" key="1">
    <source>
        <dbReference type="EMBL" id="CAG8667006.1"/>
    </source>
</evidence>
<dbReference type="EMBL" id="CAJVPJ010006197">
    <property type="protein sequence ID" value="CAG8667006.1"/>
    <property type="molecule type" value="Genomic_DNA"/>
</dbReference>
<accession>A0A9N9EB28</accession>
<sequence>APGITMNMHALRNAGVHQTQQPSIRFKRESRMIIGKARSKE</sequence>
<reference evidence="1" key="1">
    <citation type="submission" date="2021-06" db="EMBL/GenBank/DDBJ databases">
        <authorList>
            <person name="Kallberg Y."/>
            <person name="Tangrot J."/>
            <person name="Rosling A."/>
        </authorList>
    </citation>
    <scope>NUCLEOTIDE SEQUENCE</scope>
    <source>
        <strain evidence="1">IA702</strain>
    </source>
</reference>
<name>A0A9N9EB28_9GLOM</name>
<feature type="non-terminal residue" evidence="1">
    <location>
        <position position="1"/>
    </location>
</feature>